<name>A0A2L2TBL2_9HYPO</name>
<dbReference type="STRING" id="56646.A0A2L2TBL2"/>
<evidence type="ECO:0000256" key="1">
    <source>
        <dbReference type="SAM" id="Coils"/>
    </source>
</evidence>
<feature type="coiled-coil region" evidence="1">
    <location>
        <begin position="206"/>
        <end position="344"/>
    </location>
</feature>
<evidence type="ECO:0000256" key="2">
    <source>
        <dbReference type="SAM" id="MobiDB-lite"/>
    </source>
</evidence>
<reference evidence="4" key="1">
    <citation type="submission" date="2014-10" db="EMBL/GenBank/DDBJ databases">
        <authorList>
            <person name="King R."/>
        </authorList>
    </citation>
    <scope>NUCLEOTIDE SEQUENCE [LARGE SCALE GENOMIC DNA]</scope>
    <source>
        <strain evidence="4">A3/5</strain>
    </source>
</reference>
<feature type="region of interest" description="Disordered" evidence="2">
    <location>
        <begin position="176"/>
        <end position="201"/>
    </location>
</feature>
<dbReference type="GeneID" id="37256411"/>
<organism evidence="3 4">
    <name type="scientific">Fusarium venenatum</name>
    <dbReference type="NCBI Taxonomy" id="56646"/>
    <lineage>
        <taxon>Eukaryota</taxon>
        <taxon>Fungi</taxon>
        <taxon>Dikarya</taxon>
        <taxon>Ascomycota</taxon>
        <taxon>Pezizomycotina</taxon>
        <taxon>Sordariomycetes</taxon>
        <taxon>Hypocreomycetidae</taxon>
        <taxon>Hypocreales</taxon>
        <taxon>Nectriaceae</taxon>
        <taxon>Fusarium</taxon>
    </lineage>
</organism>
<dbReference type="RefSeq" id="XP_025584056.1">
    <property type="nucleotide sequence ID" value="XM_025733117.2"/>
</dbReference>
<dbReference type="Proteomes" id="UP000245910">
    <property type="component" value="Chromosome II"/>
</dbReference>
<evidence type="ECO:0000313" key="4">
    <source>
        <dbReference type="Proteomes" id="UP000245910"/>
    </source>
</evidence>
<accession>A0A2L2TBL2</accession>
<dbReference type="AlphaFoldDB" id="A0A2L2TBL2"/>
<keyword evidence="1" id="KW-0175">Coiled coil</keyword>
<feature type="compositionally biased region" description="Polar residues" evidence="2">
    <location>
        <begin position="419"/>
        <end position="434"/>
    </location>
</feature>
<feature type="region of interest" description="Disordered" evidence="2">
    <location>
        <begin position="585"/>
        <end position="606"/>
    </location>
</feature>
<feature type="compositionally biased region" description="Low complexity" evidence="2">
    <location>
        <begin position="467"/>
        <end position="483"/>
    </location>
</feature>
<feature type="region of interest" description="Disordered" evidence="2">
    <location>
        <begin position="1"/>
        <end position="105"/>
    </location>
</feature>
<feature type="region of interest" description="Disordered" evidence="2">
    <location>
        <begin position="399"/>
        <end position="508"/>
    </location>
</feature>
<feature type="compositionally biased region" description="Basic residues" evidence="2">
    <location>
        <begin position="1"/>
        <end position="12"/>
    </location>
</feature>
<proteinExistence type="predicted"/>
<sequence>MLRQRPSQRKTHGRSDGDSRENKKTTVESDVSVEGDGKSSSDASGNFWLEDTEEPETDSVTSNIHPPKPPKRHIPSRGFPPNGLGGNPLVTVERRGHPIRTQVPPYHQPRRVMDESKEKNVSRGYLHNTIHYHPAPNMQGVPGPQVPISPYGSGGYYNNYAPYNPYINQRTPVKAAETPINRSPPPAPHPTEQTPIPREDPEKIRLEAEIAAFKAMEEKAKLAEKQKENEEYVRKEAEASMFRRVEDMKLAQEEARKQMELTKRELEMAIRENLENKRKTEEIQAKEHAQMIASAEKAALERLRTEKELEEERARELKKFAVDLEKEIRLKVEMQNRADIAEREEKARQSEDIERLAKVKMLQSMDEIADSAKKRVLSDVSKDGDTILLEDRQRWLAKTQSGTEIGKSLSPKESRPNRAKTSMVKQTTVSQRAIASTVHGESDVSVRLSSLSPAPSMTGFPPEVPMAPGLSGSESGSELAPSEDIFNNTHSPRSRQRGRAHQQANEFERPQWDEVNVLGIQEALVDQIADTVVQRLISSSYKCVPTRHRRYTDQSYDANPFAPAPGPYQRDIKSRNEKISGYFPQGPAPRGATGQFHRPYKPDKPDHLRGKILKESDILSSLEPPAHATSSMQQHVGDGGPAISHTTRTPRSSLEIWLENIQRLSDKTPSQRGYSEVETITEEPSTLRKGRLMAGGSDDFLTSQQHILHLKTHRRRKMADLSEFTA</sequence>
<dbReference type="KEGG" id="fvn:FVRRES_04772"/>
<feature type="compositionally biased region" description="Basic and acidic residues" evidence="2">
    <location>
        <begin position="13"/>
        <end position="27"/>
    </location>
</feature>
<keyword evidence="4" id="KW-1185">Reference proteome</keyword>
<dbReference type="OrthoDB" id="5093699at2759"/>
<protein>
    <submittedName>
        <fullName evidence="3">Uncharacterized protein</fullName>
    </submittedName>
</protein>
<dbReference type="EMBL" id="LN649230">
    <property type="protein sequence ID" value="CEI60336.1"/>
    <property type="molecule type" value="Genomic_DNA"/>
</dbReference>
<evidence type="ECO:0000313" key="3">
    <source>
        <dbReference type="EMBL" id="CEI60336.1"/>
    </source>
</evidence>